<name>E7C3H6_9BACT</name>
<evidence type="ECO:0000256" key="1">
    <source>
        <dbReference type="SAM" id="MobiDB-lite"/>
    </source>
</evidence>
<dbReference type="InterPro" id="IPR050553">
    <property type="entry name" value="Thioredoxin_ResA/DsbE_sf"/>
</dbReference>
<dbReference type="PANTHER" id="PTHR42852:SF13">
    <property type="entry name" value="PROTEIN DIPZ"/>
    <property type="match status" value="1"/>
</dbReference>
<organism evidence="3">
    <name type="scientific">uncultured myxobacterium HF0200_01L06</name>
    <dbReference type="NCBI Taxonomy" id="723556"/>
    <lineage>
        <taxon>Bacteria</taxon>
        <taxon>Pseudomonadati</taxon>
        <taxon>Myxococcota</taxon>
        <taxon>Myxococcia</taxon>
        <taxon>Myxococcales</taxon>
        <taxon>environmental samples</taxon>
    </lineage>
</organism>
<dbReference type="Gene3D" id="1.10.1130.10">
    <property type="entry name" value="Flavocytochrome C3, Chain A"/>
    <property type="match status" value="2"/>
</dbReference>
<dbReference type="Pfam" id="PF00578">
    <property type="entry name" value="AhpC-TSA"/>
    <property type="match status" value="2"/>
</dbReference>
<dbReference type="InterPro" id="IPR036249">
    <property type="entry name" value="Thioredoxin-like_sf"/>
</dbReference>
<reference evidence="3" key="1">
    <citation type="submission" date="2010-01" db="EMBL/GenBank/DDBJ databases">
        <title>Genome fragments of uncultured bacteria from the North Pacific subtropical Gyre.</title>
        <authorList>
            <person name="Pham V.D."/>
            <person name="Delong E.F."/>
        </authorList>
    </citation>
    <scope>NUCLEOTIDE SEQUENCE</scope>
</reference>
<proteinExistence type="predicted"/>
<dbReference type="CDD" id="cd08168">
    <property type="entry name" value="Cytochrom_C3"/>
    <property type="match status" value="1"/>
</dbReference>
<dbReference type="SUPFAM" id="SSF52833">
    <property type="entry name" value="Thioredoxin-like"/>
    <property type="match status" value="2"/>
</dbReference>
<dbReference type="Pfam" id="PF13435">
    <property type="entry name" value="Cytochrome_C554"/>
    <property type="match status" value="2"/>
</dbReference>
<dbReference type="EMBL" id="GU567972">
    <property type="protein sequence ID" value="ADI22000.1"/>
    <property type="molecule type" value="Genomic_DNA"/>
</dbReference>
<dbReference type="InterPro" id="IPR013766">
    <property type="entry name" value="Thioredoxin_domain"/>
</dbReference>
<dbReference type="InterPro" id="IPR036280">
    <property type="entry name" value="Multihaem_cyt_sf"/>
</dbReference>
<dbReference type="PANTHER" id="PTHR42852">
    <property type="entry name" value="THIOL:DISULFIDE INTERCHANGE PROTEIN DSBE"/>
    <property type="match status" value="1"/>
</dbReference>
<dbReference type="GO" id="GO:0016209">
    <property type="term" value="F:antioxidant activity"/>
    <property type="evidence" value="ECO:0007669"/>
    <property type="project" value="InterPro"/>
</dbReference>
<dbReference type="GO" id="GO:0016491">
    <property type="term" value="F:oxidoreductase activity"/>
    <property type="evidence" value="ECO:0007669"/>
    <property type="project" value="InterPro"/>
</dbReference>
<evidence type="ECO:0000259" key="2">
    <source>
        <dbReference type="PROSITE" id="PS51352"/>
    </source>
</evidence>
<dbReference type="Gene3D" id="3.40.30.10">
    <property type="entry name" value="Glutaredoxin"/>
    <property type="match status" value="2"/>
</dbReference>
<feature type="domain" description="Thioredoxin" evidence="2">
    <location>
        <begin position="128"/>
        <end position="275"/>
    </location>
</feature>
<sequence length="611" mass="65850">MVIFFFNPEIEDSESVAKAIAEVAADRNKHNFEVVGVAIGSSPDTARAFASQAGLDFPIIDDERGQIARQLGLRTPIVVLGTDPEGYVTDLAMSMFANEGPDAWKNTAKQIREKLHIAKSDSDTAGELNQLPLAPLFEIPRLDGGEPFRLADTRGRPIVLMFFLHTCGHCHSALAFFKEQLAKIPEEQRPELVGVSVASSASKAAVHTSLDELDLDYFTILVDPAGEAKTEFAVFGGVPVIYLIDRSGRIVQRVQGWSEGRDTALLKMQLARIAGTPIPMILNPSGYTGSDVCGVCHVAEYDSWLYTNHADAYATLVEHGKERDPECVGCHVVGFDEPGGFTIKDHPKQLEDVGCESCHGRGGPHLSPTFTKDGHYESTCVGCHNPKHSLGFEYASFLPKVSHKAVAALTPEERAQLVASRGIPRDVLPKGADFVGSDACKSCHASEYATWSEQPHAHAGQTLTKAGKADDINCLRCHTTGYDRTGGFPAESSLREHPDLARVGCESCHGPGGDHIAPDARRIGTIVSLGDKCDSCVILQICGSCHDDANDPGFEFAVEEKIERQRHGTIEPGTGAPLKDSVHIPHPGFPPHAMLPERGAASWPAPPLPES</sequence>
<dbReference type="SUPFAM" id="SSF48695">
    <property type="entry name" value="Multiheme cytochromes"/>
    <property type="match status" value="2"/>
</dbReference>
<dbReference type="PROSITE" id="PS51352">
    <property type="entry name" value="THIOREDOXIN_2"/>
    <property type="match status" value="1"/>
</dbReference>
<feature type="region of interest" description="Disordered" evidence="1">
    <location>
        <begin position="565"/>
        <end position="611"/>
    </location>
</feature>
<evidence type="ECO:0000313" key="3">
    <source>
        <dbReference type="EMBL" id="ADI22000.1"/>
    </source>
</evidence>
<protein>
    <recommendedName>
        <fullName evidence="2">Thioredoxin domain-containing protein</fullName>
    </recommendedName>
</protein>
<dbReference type="InterPro" id="IPR000866">
    <property type="entry name" value="AhpC/TSA"/>
</dbReference>
<dbReference type="AlphaFoldDB" id="E7C3H6"/>
<dbReference type="CDD" id="cd02966">
    <property type="entry name" value="TlpA_like_family"/>
    <property type="match status" value="1"/>
</dbReference>
<dbReference type="InterPro" id="IPR023155">
    <property type="entry name" value="Cyt_c-552/4"/>
</dbReference>
<accession>E7C3H6</accession>